<proteinExistence type="predicted"/>
<reference evidence="1" key="1">
    <citation type="submission" date="2018-02" db="EMBL/GenBank/DDBJ databases">
        <title>Rhizophora mucronata_Transcriptome.</title>
        <authorList>
            <person name="Meera S.P."/>
            <person name="Sreeshan A."/>
            <person name="Augustine A."/>
        </authorList>
    </citation>
    <scope>NUCLEOTIDE SEQUENCE</scope>
    <source>
        <tissue evidence="1">Leaf</tissue>
    </source>
</reference>
<protein>
    <submittedName>
        <fullName evidence="1">Uncharacterized protein</fullName>
    </submittedName>
</protein>
<sequence>MIQETFHLGSLLGKHT</sequence>
<name>A0A2P2QBW7_RHIMU</name>
<accession>A0A2P2QBW7</accession>
<dbReference type="EMBL" id="GGEC01083935">
    <property type="protein sequence ID" value="MBX64419.1"/>
    <property type="molecule type" value="Transcribed_RNA"/>
</dbReference>
<organism evidence="1">
    <name type="scientific">Rhizophora mucronata</name>
    <name type="common">Asiatic mangrove</name>
    <dbReference type="NCBI Taxonomy" id="61149"/>
    <lineage>
        <taxon>Eukaryota</taxon>
        <taxon>Viridiplantae</taxon>
        <taxon>Streptophyta</taxon>
        <taxon>Embryophyta</taxon>
        <taxon>Tracheophyta</taxon>
        <taxon>Spermatophyta</taxon>
        <taxon>Magnoliopsida</taxon>
        <taxon>eudicotyledons</taxon>
        <taxon>Gunneridae</taxon>
        <taxon>Pentapetalae</taxon>
        <taxon>rosids</taxon>
        <taxon>fabids</taxon>
        <taxon>Malpighiales</taxon>
        <taxon>Rhizophoraceae</taxon>
        <taxon>Rhizophora</taxon>
    </lineage>
</organism>
<evidence type="ECO:0000313" key="1">
    <source>
        <dbReference type="EMBL" id="MBX64419.1"/>
    </source>
</evidence>
<dbReference type="AlphaFoldDB" id="A0A2P2QBW7"/>